<name>A0A212J2C1_9DELT</name>
<sequence length="104" mass="11507">MTTNCDCHCQCAAANRTIEIEVTESECPKMPKGSKMILDGPIINYERTTGPVCLTAVNAIYPWIIVTRFDVFTPDLDFDPAADCYHAVCPCGTVKYDIRKGKPC</sequence>
<evidence type="ECO:0008006" key="2">
    <source>
        <dbReference type="Google" id="ProtNLM"/>
    </source>
</evidence>
<dbReference type="AlphaFoldDB" id="A0A212J2C1"/>
<organism evidence="1">
    <name type="scientific">uncultured delta proteobacterium</name>
    <dbReference type="NCBI Taxonomy" id="34034"/>
    <lineage>
        <taxon>Bacteria</taxon>
        <taxon>Deltaproteobacteria</taxon>
        <taxon>environmental samples</taxon>
    </lineage>
</organism>
<accession>A0A212J2C1</accession>
<evidence type="ECO:0000313" key="1">
    <source>
        <dbReference type="EMBL" id="SBV93570.1"/>
    </source>
</evidence>
<protein>
    <recommendedName>
        <fullName evidence="2">TIGR04076 family protein</fullName>
    </recommendedName>
</protein>
<dbReference type="EMBL" id="FLUQ01000001">
    <property type="protein sequence ID" value="SBV93570.1"/>
    <property type="molecule type" value="Genomic_DNA"/>
</dbReference>
<proteinExistence type="predicted"/>
<reference evidence="1" key="1">
    <citation type="submission" date="2016-04" db="EMBL/GenBank/DDBJ databases">
        <authorList>
            <person name="Evans L.H."/>
            <person name="Alamgir A."/>
            <person name="Owens N."/>
            <person name="Weber N.D."/>
            <person name="Virtaneva K."/>
            <person name="Barbian K."/>
            <person name="Babar A."/>
            <person name="Rosenke K."/>
        </authorList>
    </citation>
    <scope>NUCLEOTIDE SEQUENCE</scope>
    <source>
        <strain evidence="1">86</strain>
    </source>
</reference>
<gene>
    <name evidence="1" type="ORF">KL86DPRO_10554</name>
</gene>